<dbReference type="STRING" id="933084.A0A067PW60"/>
<evidence type="ECO:0000259" key="3">
    <source>
        <dbReference type="Pfam" id="PF00144"/>
    </source>
</evidence>
<dbReference type="Proteomes" id="UP000027265">
    <property type="component" value="Unassembled WGS sequence"/>
</dbReference>
<keyword evidence="2" id="KW-0732">Signal</keyword>
<evidence type="ECO:0000313" key="5">
    <source>
        <dbReference type="Proteomes" id="UP000027265"/>
    </source>
</evidence>
<dbReference type="PANTHER" id="PTHR46825:SF15">
    <property type="entry name" value="BETA-LACTAMASE-RELATED DOMAIN-CONTAINING PROTEIN"/>
    <property type="match status" value="1"/>
</dbReference>
<name>A0A067PW60_9AGAM</name>
<keyword evidence="5" id="KW-1185">Reference proteome</keyword>
<dbReference type="InterPro" id="IPR050491">
    <property type="entry name" value="AmpC-like"/>
</dbReference>
<reference evidence="5" key="1">
    <citation type="journal article" date="2014" name="Proc. Natl. Acad. Sci. U.S.A.">
        <title>Extensive sampling of basidiomycete genomes demonstrates inadequacy of the white-rot/brown-rot paradigm for wood decay fungi.</title>
        <authorList>
            <person name="Riley R."/>
            <person name="Salamov A.A."/>
            <person name="Brown D.W."/>
            <person name="Nagy L.G."/>
            <person name="Floudas D."/>
            <person name="Held B.W."/>
            <person name="Levasseur A."/>
            <person name="Lombard V."/>
            <person name="Morin E."/>
            <person name="Otillar R."/>
            <person name="Lindquist E.A."/>
            <person name="Sun H."/>
            <person name="LaButti K.M."/>
            <person name="Schmutz J."/>
            <person name="Jabbour D."/>
            <person name="Luo H."/>
            <person name="Baker S.E."/>
            <person name="Pisabarro A.G."/>
            <person name="Walton J.D."/>
            <person name="Blanchette R.A."/>
            <person name="Henrissat B."/>
            <person name="Martin F."/>
            <person name="Cullen D."/>
            <person name="Hibbett D.S."/>
            <person name="Grigoriev I.V."/>
        </authorList>
    </citation>
    <scope>NUCLEOTIDE SEQUENCE [LARGE SCALE GENOMIC DNA]</scope>
    <source>
        <strain evidence="5">MUCL 33604</strain>
    </source>
</reference>
<sequence length="626" mass="68369">MLLSFVVQTTLFILLAKRALRVVAEPNDAQIPLSLALSSVTSSPQSLLSPDFDLYVEEIRKNWNVPGISVSVVKVVNDSFYASPIIETRSYGVAHEDGRPVTASTVFGIGSNSKLVAAAALGSLVDAGHVNWTTRIRDILPEFGLLDDYDGGLVTIRDALSHRTGLPRHDYSYQGLEGSDSLEDAISRIKYLKPSAEFRDVLQYNNLMYMTAARIVEKLTGTTFREYVATHLFSHPALKMSATSYAPSYEENDHLSSGFGNYPSNGSAFVYPFQLSALIDGAGGVYTNAFDIAKWMAFLIKSRRRLASPLDSPYRDEDTPVSPQSISTISSGYTVWNDVKYPEVSTVVYGHAVGQYGYQGQNIWKHGGTLPGFGSQVSWAPDAGVGVAVMCNTAGTGNAAADIISFRALEELAGMKLHPDWNGRYQEIHNKTSLVDLRSVVTSGPMDFDLNVVPSQRRPSIRLPLVHEAPPTTNLSRYIGTYADPGYGAVVICPLPEAAHLYANISKSCDTLYSSIKNGVSIAEEHPSPSPFSFLITFRGTWVGYIYARHISGTEFTGTVCEIVAPAGKRTWPILNSGQRGEIGINVQFNQSVGLAETMEWWGLWGAGEGVVEEEGRVEVMFKREV</sequence>
<dbReference type="HOGENOM" id="CLU_020027_14_0_1"/>
<dbReference type="InParanoid" id="A0A067PW60"/>
<dbReference type="OrthoDB" id="5946976at2759"/>
<accession>A0A067PW60</accession>
<organism evidence="4 5">
    <name type="scientific">Jaapia argillacea MUCL 33604</name>
    <dbReference type="NCBI Taxonomy" id="933084"/>
    <lineage>
        <taxon>Eukaryota</taxon>
        <taxon>Fungi</taxon>
        <taxon>Dikarya</taxon>
        <taxon>Basidiomycota</taxon>
        <taxon>Agaricomycotina</taxon>
        <taxon>Agaricomycetes</taxon>
        <taxon>Agaricomycetidae</taxon>
        <taxon>Jaapiales</taxon>
        <taxon>Jaapiaceae</taxon>
        <taxon>Jaapia</taxon>
    </lineage>
</organism>
<protein>
    <recommendedName>
        <fullName evidence="3">Beta-lactamase-related domain-containing protein</fullName>
    </recommendedName>
</protein>
<evidence type="ECO:0000256" key="1">
    <source>
        <dbReference type="ARBA" id="ARBA00038215"/>
    </source>
</evidence>
<feature type="domain" description="Beta-lactamase-related" evidence="3">
    <location>
        <begin position="88"/>
        <end position="400"/>
    </location>
</feature>
<dbReference type="Gene3D" id="3.40.710.10">
    <property type="entry name" value="DD-peptidase/beta-lactamase superfamily"/>
    <property type="match status" value="1"/>
</dbReference>
<gene>
    <name evidence="4" type="ORF">JAAARDRAFT_38274</name>
</gene>
<feature type="signal peptide" evidence="2">
    <location>
        <begin position="1"/>
        <end position="24"/>
    </location>
</feature>
<evidence type="ECO:0000313" key="4">
    <source>
        <dbReference type="EMBL" id="KDQ54591.1"/>
    </source>
</evidence>
<dbReference type="InterPro" id="IPR012338">
    <property type="entry name" value="Beta-lactam/transpept-like"/>
</dbReference>
<dbReference type="SUPFAM" id="SSF56601">
    <property type="entry name" value="beta-lactamase/transpeptidase-like"/>
    <property type="match status" value="1"/>
</dbReference>
<dbReference type="InterPro" id="IPR001466">
    <property type="entry name" value="Beta-lactam-related"/>
</dbReference>
<dbReference type="PANTHER" id="PTHR46825">
    <property type="entry name" value="D-ALANYL-D-ALANINE-CARBOXYPEPTIDASE/ENDOPEPTIDASE AMPH"/>
    <property type="match status" value="1"/>
</dbReference>
<comment type="similarity">
    <text evidence="1">Belongs to the peptidase S12 family.</text>
</comment>
<feature type="chain" id="PRO_5001643492" description="Beta-lactamase-related domain-containing protein" evidence="2">
    <location>
        <begin position="25"/>
        <end position="626"/>
    </location>
</feature>
<dbReference type="EMBL" id="KL197728">
    <property type="protein sequence ID" value="KDQ54591.1"/>
    <property type="molecule type" value="Genomic_DNA"/>
</dbReference>
<proteinExistence type="inferred from homology"/>
<evidence type="ECO:0000256" key="2">
    <source>
        <dbReference type="SAM" id="SignalP"/>
    </source>
</evidence>
<dbReference type="Pfam" id="PF00144">
    <property type="entry name" value="Beta-lactamase"/>
    <property type="match status" value="1"/>
</dbReference>
<dbReference type="AlphaFoldDB" id="A0A067PW60"/>